<dbReference type="HOGENOM" id="CLU_3174241_0_0_9"/>
<gene>
    <name evidence="1" type="ORF">Thena_0421</name>
</gene>
<evidence type="ECO:0000313" key="1">
    <source>
        <dbReference type="EMBL" id="AEE14063.1"/>
    </source>
</evidence>
<dbReference type="Proteomes" id="UP000011765">
    <property type="component" value="Chromosome"/>
</dbReference>
<protein>
    <submittedName>
        <fullName evidence="1">Uncharacterized protein</fullName>
    </submittedName>
</protein>
<organism evidence="1 2">
    <name type="scientific">Thermodesulfobium narugense DSM 14796</name>
    <dbReference type="NCBI Taxonomy" id="747365"/>
    <lineage>
        <taxon>Bacteria</taxon>
        <taxon>Pseudomonadati</taxon>
        <taxon>Thermodesulfobiota</taxon>
        <taxon>Thermodesulfobiia</taxon>
        <taxon>Thermodesulfobiales</taxon>
        <taxon>Thermodesulfobiaceae</taxon>
        <taxon>Thermodesulfobium</taxon>
    </lineage>
</organism>
<dbReference type="EMBL" id="CP002690">
    <property type="protein sequence ID" value="AEE14063.1"/>
    <property type="molecule type" value="Genomic_DNA"/>
</dbReference>
<dbReference type="KEGG" id="tnr:Thena_0421"/>
<accession>M1E6A0</accession>
<proteinExistence type="predicted"/>
<reference evidence="1 2" key="1">
    <citation type="submission" date="2011-04" db="EMBL/GenBank/DDBJ databases">
        <title>The complete genome of Thermodesulfobium narugense DSM 14796.</title>
        <authorList>
            <consortium name="US DOE Joint Genome Institute (JGI-PGF)"/>
            <person name="Lucas S."/>
            <person name="Han J."/>
            <person name="Lapidus A."/>
            <person name="Bruce D."/>
            <person name="Goodwin L."/>
            <person name="Pitluck S."/>
            <person name="Peters L."/>
            <person name="Kyrpides N."/>
            <person name="Mavromatis K."/>
            <person name="Pagani I."/>
            <person name="Ivanova N."/>
            <person name="Ovchinnikova G."/>
            <person name="Zhang X."/>
            <person name="Saunders L."/>
            <person name="Detter J.C."/>
            <person name="Tapia R."/>
            <person name="Han C."/>
            <person name="Land M."/>
            <person name="Hauser L."/>
            <person name="Markowitz V."/>
            <person name="Cheng J.-F."/>
            <person name="Hugenholtz P."/>
            <person name="Woyke T."/>
            <person name="Wu D."/>
            <person name="Spring S."/>
            <person name="Schroeder M."/>
            <person name="Brambilla E."/>
            <person name="Klenk H.-P."/>
            <person name="Eisen J.A."/>
        </authorList>
    </citation>
    <scope>NUCLEOTIDE SEQUENCE [LARGE SCALE GENOMIC DNA]</scope>
    <source>
        <strain evidence="1 2">DSM 14796</strain>
    </source>
</reference>
<dbReference type="RefSeq" id="WP_013755791.1">
    <property type="nucleotide sequence ID" value="NC_015499.1"/>
</dbReference>
<name>M1E6A0_9BACT</name>
<evidence type="ECO:0000313" key="2">
    <source>
        <dbReference type="Proteomes" id="UP000011765"/>
    </source>
</evidence>
<sequence length="47" mass="5331">MAGEISFFFSGLDALLFCELNLRLGDIVNLGSSLKKFLEVKRLCKFF</sequence>
<dbReference type="STRING" id="747365.Thena_0421"/>
<keyword evidence="2" id="KW-1185">Reference proteome</keyword>
<dbReference type="AlphaFoldDB" id="M1E6A0"/>